<dbReference type="Pfam" id="PF07676">
    <property type="entry name" value="PD40"/>
    <property type="match status" value="5"/>
</dbReference>
<sequence>MARLVGMRKVKVALRLAVVGVALSGLIVGCGSDSEPPSNPGQSDQPRRTEKVAFQDGWQSVFVMNPDGTDVVRIGEGNQPSFSPDGSKIVVGGTAISTMDPDGSNVRRLTDGGYGPKFSPDGSRIAFARGGAIYAINADGSDLKQLTAPPDPTAPPGPGQASSQNPAFSPDGSKVLFTRTGAIWVMAADGTHARQVLADPFWNSDPVFTPDGTKIVFTSNRGGKNRSEIYVMNANSADIRPLTDDATVHPAFSPDGSKIVYTRNPAPEPGAQIWVMNSDGSNARQLTDPKQTAQLPSWGAGTDR</sequence>
<dbReference type="PROSITE" id="PS51257">
    <property type="entry name" value="PROKAR_LIPOPROTEIN"/>
    <property type="match status" value="1"/>
</dbReference>
<protein>
    <recommendedName>
        <fullName evidence="6">TolB protein</fullName>
    </recommendedName>
</protein>
<dbReference type="RefSeq" id="WP_147127952.1">
    <property type="nucleotide sequence ID" value="NZ_BJXA01000001.1"/>
</dbReference>
<dbReference type="InterPro" id="IPR011042">
    <property type="entry name" value="6-blade_b-propeller_TolB-like"/>
</dbReference>
<dbReference type="AlphaFoldDB" id="A0A511M4N1"/>
<feature type="compositionally biased region" description="Polar residues" evidence="2">
    <location>
        <begin position="278"/>
        <end position="295"/>
    </location>
</feature>
<comment type="similarity">
    <text evidence="1">Belongs to the TolB family.</text>
</comment>
<gene>
    <name evidence="4" type="ORF">NN4_01120</name>
</gene>
<feature type="signal peptide" evidence="3">
    <location>
        <begin position="1"/>
        <end position="24"/>
    </location>
</feature>
<evidence type="ECO:0000313" key="5">
    <source>
        <dbReference type="Proteomes" id="UP000321424"/>
    </source>
</evidence>
<organism evidence="4 5">
    <name type="scientific">Nocardia ninae NBRC 108245</name>
    <dbReference type="NCBI Taxonomy" id="1210091"/>
    <lineage>
        <taxon>Bacteria</taxon>
        <taxon>Bacillati</taxon>
        <taxon>Actinomycetota</taxon>
        <taxon>Actinomycetes</taxon>
        <taxon>Mycobacteriales</taxon>
        <taxon>Nocardiaceae</taxon>
        <taxon>Nocardia</taxon>
    </lineage>
</organism>
<comment type="caution">
    <text evidence="4">The sequence shown here is derived from an EMBL/GenBank/DDBJ whole genome shotgun (WGS) entry which is preliminary data.</text>
</comment>
<dbReference type="SUPFAM" id="SSF82171">
    <property type="entry name" value="DPP6 N-terminal domain-like"/>
    <property type="match status" value="1"/>
</dbReference>
<evidence type="ECO:0000256" key="2">
    <source>
        <dbReference type="SAM" id="MobiDB-lite"/>
    </source>
</evidence>
<dbReference type="OrthoDB" id="262125at2"/>
<feature type="region of interest" description="Disordered" evidence="2">
    <location>
        <begin position="142"/>
        <end position="172"/>
    </location>
</feature>
<name>A0A511M4N1_9NOCA</name>
<feature type="region of interest" description="Disordered" evidence="2">
    <location>
        <begin position="30"/>
        <end position="49"/>
    </location>
</feature>
<dbReference type="EMBL" id="BJXA01000001">
    <property type="protein sequence ID" value="GEM35593.1"/>
    <property type="molecule type" value="Genomic_DNA"/>
</dbReference>
<evidence type="ECO:0008006" key="6">
    <source>
        <dbReference type="Google" id="ProtNLM"/>
    </source>
</evidence>
<reference evidence="4 5" key="1">
    <citation type="submission" date="2019-07" db="EMBL/GenBank/DDBJ databases">
        <title>Whole genome shotgun sequence of Nocardia ninae NBRC 108245.</title>
        <authorList>
            <person name="Hosoyama A."/>
            <person name="Uohara A."/>
            <person name="Ohji S."/>
            <person name="Ichikawa N."/>
        </authorList>
    </citation>
    <scope>NUCLEOTIDE SEQUENCE [LARGE SCALE GENOMIC DNA]</scope>
    <source>
        <strain evidence="4 5">NBRC 108245</strain>
    </source>
</reference>
<dbReference type="Gene3D" id="2.120.10.30">
    <property type="entry name" value="TolB, C-terminal domain"/>
    <property type="match status" value="2"/>
</dbReference>
<keyword evidence="3" id="KW-0732">Signal</keyword>
<dbReference type="Proteomes" id="UP000321424">
    <property type="component" value="Unassembled WGS sequence"/>
</dbReference>
<dbReference type="InterPro" id="IPR011659">
    <property type="entry name" value="WD40"/>
</dbReference>
<dbReference type="PANTHER" id="PTHR36842">
    <property type="entry name" value="PROTEIN TOLB HOMOLOG"/>
    <property type="match status" value="1"/>
</dbReference>
<evidence type="ECO:0000256" key="1">
    <source>
        <dbReference type="ARBA" id="ARBA00009820"/>
    </source>
</evidence>
<accession>A0A511M4N1</accession>
<feature type="chain" id="PRO_5039686186" description="TolB protein" evidence="3">
    <location>
        <begin position="25"/>
        <end position="304"/>
    </location>
</feature>
<proteinExistence type="inferred from homology"/>
<dbReference type="PANTHER" id="PTHR36842:SF1">
    <property type="entry name" value="PROTEIN TOLB"/>
    <property type="match status" value="1"/>
</dbReference>
<feature type="compositionally biased region" description="Pro residues" evidence="2">
    <location>
        <begin position="149"/>
        <end position="158"/>
    </location>
</feature>
<evidence type="ECO:0000313" key="4">
    <source>
        <dbReference type="EMBL" id="GEM35593.1"/>
    </source>
</evidence>
<keyword evidence="5" id="KW-1185">Reference proteome</keyword>
<feature type="region of interest" description="Disordered" evidence="2">
    <location>
        <begin position="278"/>
        <end position="304"/>
    </location>
</feature>
<evidence type="ECO:0000256" key="3">
    <source>
        <dbReference type="SAM" id="SignalP"/>
    </source>
</evidence>